<evidence type="ECO:0000313" key="2">
    <source>
        <dbReference type="Proteomes" id="UP000176938"/>
    </source>
</evidence>
<protein>
    <submittedName>
        <fullName evidence="1">Uncharacterized protein</fullName>
    </submittedName>
</protein>
<dbReference type="EMBL" id="METP01000044">
    <property type="protein sequence ID" value="OGC05369.1"/>
    <property type="molecule type" value="Genomic_DNA"/>
</dbReference>
<dbReference type="AlphaFoldDB" id="A0A1F4RB14"/>
<reference evidence="1 2" key="1">
    <citation type="journal article" date="2016" name="Nat. Commun.">
        <title>Thousands of microbial genomes shed light on interconnected biogeochemical processes in an aquifer system.</title>
        <authorList>
            <person name="Anantharaman K."/>
            <person name="Brown C.T."/>
            <person name="Hug L.A."/>
            <person name="Sharon I."/>
            <person name="Castelle C.J."/>
            <person name="Probst A.J."/>
            <person name="Thomas B.C."/>
            <person name="Singh A."/>
            <person name="Wilkins M.J."/>
            <person name="Karaoz U."/>
            <person name="Brodie E.L."/>
            <person name="Williams K.H."/>
            <person name="Hubbard S.S."/>
            <person name="Banfield J.F."/>
        </authorList>
    </citation>
    <scope>NUCLEOTIDE SEQUENCE [LARGE SCALE GENOMIC DNA]</scope>
</reference>
<proteinExistence type="predicted"/>
<gene>
    <name evidence="1" type="ORF">A3H38_06395</name>
</gene>
<name>A0A1F4RB14_UNCSA</name>
<dbReference type="Proteomes" id="UP000176938">
    <property type="component" value="Unassembled WGS sequence"/>
</dbReference>
<organism evidence="1 2">
    <name type="scientific">candidate division WOR-1 bacterium RIFCSPLOWO2_02_FULL_46_20</name>
    <dbReference type="NCBI Taxonomy" id="1802567"/>
    <lineage>
        <taxon>Bacteria</taxon>
        <taxon>Bacillati</taxon>
        <taxon>Saganbacteria</taxon>
    </lineage>
</organism>
<sequence>MITLTEMTKTISWFNKRVLFSSGPAAAMRRLKAGQLQVDRTARRMTLHDQVSGQRFVLDAVKLRAAAANNGQWVNFWDIVLGRTELAARIGAPRFSEVGLFEFSLALKGWLMEEGPEPLGIYAKTRLGQDGRLEYHTAPGAVFWRKMLNAGGLPGQEVYFLATKEVDQFLLYIIHAQSKEIITSLPIDPATGLCYLEMETGRKYMGVVNEYRQTYFGGTPIVWTNKVHRGDIRSWLSDEGGRRILAVFGMTQCDALPFSEVLGPAGEVNAILVGRYFGRPRACYEGNGLGWVEGTVKLPLLDLAGGRVGVRYTDANVQLPASVVKQGDLKPGGELAVKVSGANIIEYMPPGQAPLTTKKVFQFDTRAKRWCLVSAHRENISFADMKGLTLVQGIRSSVVERNDRRANGLIFKVGGKSYYLGTLSREMKIPPEHLTAIILDGELIFYSFDQSWPENNELVRIMGACCAAPENQERVIRSNNFRHWLGLAEQLFSQGRQRKESGLLLKAAKAYLLAFTESGSGVFLLKKAQEAYKYAAAYAREGNNCCQGEGAGLALADWLASVQEEMQKKALVVFGKAERLWQRQQNGASGLRQLLVAMKTVEELKRYLVLLSKTHPLARFYYIALSSFVRERTVDVQNNGSARKLEEARAMASE</sequence>
<evidence type="ECO:0000313" key="1">
    <source>
        <dbReference type="EMBL" id="OGC05369.1"/>
    </source>
</evidence>
<accession>A0A1F4RB14</accession>
<comment type="caution">
    <text evidence="1">The sequence shown here is derived from an EMBL/GenBank/DDBJ whole genome shotgun (WGS) entry which is preliminary data.</text>
</comment>